<protein>
    <submittedName>
        <fullName evidence="8">U4 tri-snRNP-associated 1</fullName>
    </submittedName>
</protein>
<comment type="subcellular location">
    <subcellularLocation>
        <location evidence="1">Nucleus</location>
    </subcellularLocation>
</comment>
<evidence type="ECO:0000256" key="7">
    <source>
        <dbReference type="SAM" id="MobiDB-lite"/>
    </source>
</evidence>
<evidence type="ECO:0000313" key="8">
    <source>
        <dbReference type="EMBL" id="RNA29920.1"/>
    </source>
</evidence>
<feature type="compositionally biased region" description="Basic residues" evidence="7">
    <location>
        <begin position="153"/>
        <end position="162"/>
    </location>
</feature>
<keyword evidence="9" id="KW-1185">Reference proteome</keyword>
<feature type="compositionally biased region" description="Basic and acidic residues" evidence="7">
    <location>
        <begin position="98"/>
        <end position="152"/>
    </location>
</feature>
<evidence type="ECO:0000256" key="2">
    <source>
        <dbReference type="ARBA" id="ARBA00006076"/>
    </source>
</evidence>
<evidence type="ECO:0000256" key="3">
    <source>
        <dbReference type="ARBA" id="ARBA00022664"/>
    </source>
</evidence>
<feature type="compositionally biased region" description="Basic and acidic residues" evidence="7">
    <location>
        <begin position="16"/>
        <end position="25"/>
    </location>
</feature>
<dbReference type="STRING" id="10195.A0A3M7S2Q8"/>
<comment type="caution">
    <text evidence="8">The sequence shown here is derived from an EMBL/GenBank/DDBJ whole genome shotgun (WGS) entry which is preliminary data.</text>
</comment>
<keyword evidence="3" id="KW-0507">mRNA processing</keyword>
<feature type="compositionally biased region" description="Acidic residues" evidence="7">
    <location>
        <begin position="583"/>
        <end position="593"/>
    </location>
</feature>
<feature type="compositionally biased region" description="Acidic residues" evidence="7">
    <location>
        <begin position="559"/>
        <end position="574"/>
    </location>
</feature>
<comment type="similarity">
    <text evidence="2">Belongs to the SNU66/SART1 family.</text>
</comment>
<feature type="compositionally biased region" description="Basic and acidic residues" evidence="7">
    <location>
        <begin position="34"/>
        <end position="48"/>
    </location>
</feature>
<feature type="region of interest" description="Disordered" evidence="7">
    <location>
        <begin position="93"/>
        <end position="180"/>
    </location>
</feature>
<proteinExistence type="inferred from homology"/>
<dbReference type="InterPro" id="IPR005011">
    <property type="entry name" value="SNU66/SART1"/>
</dbReference>
<feature type="region of interest" description="Disordered" evidence="7">
    <location>
        <begin position="1"/>
        <end position="81"/>
    </location>
</feature>
<dbReference type="Pfam" id="PF19252">
    <property type="entry name" value="HIND"/>
    <property type="match status" value="1"/>
</dbReference>
<dbReference type="Pfam" id="PF03343">
    <property type="entry name" value="SART-1"/>
    <property type="match status" value="1"/>
</dbReference>
<evidence type="ECO:0000313" key="9">
    <source>
        <dbReference type="Proteomes" id="UP000276133"/>
    </source>
</evidence>
<feature type="compositionally biased region" description="Basic residues" evidence="7">
    <location>
        <begin position="49"/>
        <end position="58"/>
    </location>
</feature>
<keyword evidence="6" id="KW-0175">Coiled coil</keyword>
<dbReference type="PANTHER" id="PTHR14152">
    <property type="entry name" value="SQUAMOUS CELL CARCINOMA ANTIGEN RECOGNISED BY CYTOTOXIC T LYMPHOCYTES"/>
    <property type="match status" value="1"/>
</dbReference>
<keyword evidence="4" id="KW-0508">mRNA splicing</keyword>
<evidence type="ECO:0000256" key="6">
    <source>
        <dbReference type="SAM" id="Coils"/>
    </source>
</evidence>
<name>A0A3M7S2Q8_BRAPC</name>
<gene>
    <name evidence="8" type="ORF">BpHYR1_008447</name>
</gene>
<feature type="coiled-coil region" evidence="6">
    <location>
        <begin position="455"/>
        <end position="482"/>
    </location>
</feature>
<dbReference type="Proteomes" id="UP000276133">
    <property type="component" value="Unassembled WGS sequence"/>
</dbReference>
<evidence type="ECO:0000256" key="1">
    <source>
        <dbReference type="ARBA" id="ARBA00004123"/>
    </source>
</evidence>
<dbReference type="OrthoDB" id="5583at2759"/>
<dbReference type="GO" id="GO:0046540">
    <property type="term" value="C:U4/U6 x U5 tri-snRNP complex"/>
    <property type="evidence" value="ECO:0007669"/>
    <property type="project" value="InterPro"/>
</dbReference>
<accession>A0A3M7S2Q8</accession>
<dbReference type="GO" id="GO:0045292">
    <property type="term" value="P:mRNA cis splicing, via spliceosome"/>
    <property type="evidence" value="ECO:0007669"/>
    <property type="project" value="TreeGrafter"/>
</dbReference>
<reference evidence="8 9" key="1">
    <citation type="journal article" date="2018" name="Sci. Rep.">
        <title>Genomic signatures of local adaptation to the degree of environmental predictability in rotifers.</title>
        <authorList>
            <person name="Franch-Gras L."/>
            <person name="Hahn C."/>
            <person name="Garcia-Roger E.M."/>
            <person name="Carmona M.J."/>
            <person name="Serra M."/>
            <person name="Gomez A."/>
        </authorList>
    </citation>
    <scope>NUCLEOTIDE SEQUENCE [LARGE SCALE GENOMIC DNA]</scope>
    <source>
        <strain evidence="8">HYR1</strain>
    </source>
</reference>
<dbReference type="GO" id="GO:0000481">
    <property type="term" value="P:maturation of 5S rRNA"/>
    <property type="evidence" value="ECO:0007669"/>
    <property type="project" value="TreeGrafter"/>
</dbReference>
<organism evidence="8 9">
    <name type="scientific">Brachionus plicatilis</name>
    <name type="common">Marine rotifer</name>
    <name type="synonym">Brachionus muelleri</name>
    <dbReference type="NCBI Taxonomy" id="10195"/>
    <lineage>
        <taxon>Eukaryota</taxon>
        <taxon>Metazoa</taxon>
        <taxon>Spiralia</taxon>
        <taxon>Gnathifera</taxon>
        <taxon>Rotifera</taxon>
        <taxon>Eurotatoria</taxon>
        <taxon>Monogononta</taxon>
        <taxon>Pseudotrocha</taxon>
        <taxon>Ploima</taxon>
        <taxon>Brachionidae</taxon>
        <taxon>Brachionus</taxon>
    </lineage>
</organism>
<dbReference type="EMBL" id="REGN01002152">
    <property type="protein sequence ID" value="RNA29920.1"/>
    <property type="molecule type" value="Genomic_DNA"/>
</dbReference>
<keyword evidence="5" id="KW-0539">Nucleus</keyword>
<feature type="compositionally biased region" description="Basic and acidic residues" evidence="7">
    <location>
        <begin position="540"/>
        <end position="558"/>
    </location>
</feature>
<dbReference type="InterPro" id="IPR045347">
    <property type="entry name" value="HIND"/>
</dbReference>
<sequence>MESKKSKSSSSRSRRRSDSSEDRSHKSSSKRKNHSSDDSNDSDHDERRHRDRRDKKDKKPASSKQSRIEEAGGAAENLSLSIEETNKLRAKLGLKPLSVDDHNKEKQKENDSGKKTFIDKDTNQEFEHAPAKNLTEVREQKEFKQKLDEQREKRRLAQKIRQVKSLGEQESDSDSESADVWVQKLKQKQEAAKKAKLLEEMDEQFLTPNESVKTKKYTSSQLKGLRIEHDQAKFREGEEVILTLKDKDIIKGTGVNLELDEDEDTDVLVNVNLVDDERASQNVENKKKKPDYKPYEEFDEEGNFRPNAILDKYDAELNGEQKKFFKLGAKGMYDASDDKFIQKLEDEHKSRAVRLDILNELREASDYMTAQEMEKFKKPKKIRKGMRKNKSLKAADLLPMARQQPQTKVDKVELESAEKKINLDDFDFKKESSDEGEIRSSGDESDIDLTKLDNVSHLKEIMDEENQLLDELQTALDKTRKRVTNKIEYHAIEAREELELNGKSVLLENLNTVRDEEMTEEKDALTLDTISEFCRGIGAETRREDSEMDMGSKKSEEKMESDEEFNLSDVEAEVENEKNQLNEDSDEDGANILDDEPIIDRGIGAALKLAVNKGYLANEKDKQFARVAKSSIEAKNYTIEERNYYDIDDKYKRSRDKFCGPLVDFEEKKNYKPDIKLDYYDEKGHAMNEKEAFRYLSHKFHGKGPGKKKTEKRLSKFKEKEAMNKMSSVDTPLHTVELLIEKQKNLQQPFVVLSAPKGKQEQ</sequence>
<feature type="region of interest" description="Disordered" evidence="7">
    <location>
        <begin position="538"/>
        <end position="593"/>
    </location>
</feature>
<evidence type="ECO:0000256" key="4">
    <source>
        <dbReference type="ARBA" id="ARBA00023187"/>
    </source>
</evidence>
<dbReference type="PANTHER" id="PTHR14152:SF5">
    <property type="entry name" value="U4_U6.U5 TRI-SNRNP-ASSOCIATED PROTEIN 1"/>
    <property type="match status" value="1"/>
</dbReference>
<evidence type="ECO:0000256" key="5">
    <source>
        <dbReference type="ARBA" id="ARBA00023242"/>
    </source>
</evidence>
<dbReference type="AlphaFoldDB" id="A0A3M7S2Q8"/>